<feature type="region of interest" description="Disordered" evidence="1">
    <location>
        <begin position="944"/>
        <end position="989"/>
    </location>
</feature>
<feature type="compositionally biased region" description="Polar residues" evidence="1">
    <location>
        <begin position="627"/>
        <end position="642"/>
    </location>
</feature>
<evidence type="ECO:0000256" key="1">
    <source>
        <dbReference type="SAM" id="MobiDB-lite"/>
    </source>
</evidence>
<evidence type="ECO:0000313" key="2">
    <source>
        <dbReference type="EMBL" id="ETV79810.1"/>
    </source>
</evidence>
<proteinExistence type="predicted"/>
<feature type="compositionally biased region" description="Low complexity" evidence="1">
    <location>
        <begin position="951"/>
        <end position="965"/>
    </location>
</feature>
<feature type="region of interest" description="Disordered" evidence="1">
    <location>
        <begin position="1037"/>
        <end position="1061"/>
    </location>
</feature>
<protein>
    <recommendedName>
        <fullName evidence="3">PDZ domain-containing protein</fullName>
    </recommendedName>
</protein>
<gene>
    <name evidence="2" type="ORF">H257_07030</name>
</gene>
<feature type="region of interest" description="Disordered" evidence="1">
    <location>
        <begin position="626"/>
        <end position="660"/>
    </location>
</feature>
<dbReference type="RefSeq" id="XP_009830746.1">
    <property type="nucleotide sequence ID" value="XM_009832444.1"/>
</dbReference>
<sequence length="1523" mass="166937">MVVDPHALYPVRLTEGWARVSTAAAFWNLEFAMVISDGTMRPLAATSTDVGSIVVAKVSSCPMDGPFVGLNAVRRGNILVAINGVELTASPTSSVVWTALDDATTTASDAHPSILLFARHDYADASAALSSTRSPPGQSLEQRAWQETTWYCSDRGQLFAAPMLEDLRSWFPEKVVAAVPSIQAFLACMETQALGTSQHLIDQVVNATMDRLWHHLCDIVFGEALERELHLPQLPSHFNLRENARHMLYDIRVVAPAPWSFEVRWQPRGGLPAVSLLSKSVSRGIVVVHSSMHPHVTVGDVLLGINRQFLPSALQAVQTHWLHASSKASLVRPTTFQFLRHSHNLVASSLNKSTRCWQVPWTVWDEPGGLTSIESYVQSRLPLRVDKLATLWAESSELWEHHKTPSITCYRHIPTQRVYCDHPMHIVSQPLVLQTHSRLRWTCRKVTRPRRVHRMIMEATARVEAAMADAVLDASLDVVMAQVVGPGTVEFSESFVDQTLASVLASLGRDLELSFVKNIGRFRHFHRHHEPPAVDMAEMVSKRGDALDSTSQRVSVLQSPPVLRAVAKVEPIVVFGTLSTAEKISSVAHLEFSFWTLLDTIERTSEASTDNEDSITTITGQDYHAASQPQNENAPTQQQDLPETSRRPPDETQFDPLDATEEDVVLIDDANGLLSITVEAEPLPSGLAPSHDIVTTTEDNSTTPELTSANEEVLDSPAAAPTPSMGPQLVDQAQTCQVDTAALAQSTPPLAGYNDGIVPGFVALGTITSQRLERGESAVPVVDVPVTVDMDYWELLNDDTPVECVDTNNPSQRSLSTVVDEAPYSTYMDDWPPDLSTPLPHNLKATRCEDQRLSSQSDASLASMKEWTDSDTQTDVTCSDALHDVETETLSHCVADGVSQTDEIKGVVMVDEQLQTDNTTLLVAAATQTSARSTMLDNQDIQEEPSLAGGTTEPSSPSTLPSETTTARDTEVTFPPLLGPTFSTPSDMVLEPEFPRQFDSSSTESSQVSDNVMAPEVGLAATGPVEAVMEFPVENLESSDLLTTETKDSEDEPPDQLASGVALELPPTTLATNFTKEKCPGDPSDQRIHVGDILEPHVDATSWATEDMPPRATDNSDARLNPQHGSSSDPSPTLGEGTPLATARAIISSPDTSTPTESFIQQVANIHAIDHVNLQVAVDNENQGGGGSMYKDAVTMKSLEGQEATECKTSTHELDGNATMTREFPATEQPMAKDCAASTNSALSPLVEPIPHLDSYDTSPPLAINKPDSDCSTGQASAHKGSQAEAIASYQSREQRQTSPRVIIHEDNQTVRKLPMVPLLEALQLSPEWMVETKSLAATRWALPRLRLERINVTRKKQPTQRRQQQATAAARRIQAVVRAFLAQKKRRSSQLYDVQHRLGIREVLDMERCGPRHKITSTNKWLPRGLMKKEEENRPTKLPVLLLPKSCKSSSAWPEQSTTDDDDDGVTGFTQREKQLADELRDLNAILERKTLQKQRNMQSLPLLPVPASVPRVFMGKRKGKR</sequence>
<dbReference type="VEuPathDB" id="FungiDB:H257_07030"/>
<feature type="compositionally biased region" description="Polar residues" evidence="1">
    <location>
        <begin position="1449"/>
        <end position="1458"/>
    </location>
</feature>
<feature type="region of interest" description="Disordered" evidence="1">
    <location>
        <begin position="848"/>
        <end position="867"/>
    </location>
</feature>
<dbReference type="EMBL" id="KI913127">
    <property type="protein sequence ID" value="ETV79810.1"/>
    <property type="molecule type" value="Genomic_DNA"/>
</dbReference>
<accession>W4GJC6</accession>
<name>W4GJC6_APHAT</name>
<evidence type="ECO:0008006" key="3">
    <source>
        <dbReference type="Google" id="ProtNLM"/>
    </source>
</evidence>
<reference evidence="2" key="1">
    <citation type="submission" date="2013-12" db="EMBL/GenBank/DDBJ databases">
        <title>The Genome Sequence of Aphanomyces astaci APO3.</title>
        <authorList>
            <consortium name="The Broad Institute Genomics Platform"/>
            <person name="Russ C."/>
            <person name="Tyler B."/>
            <person name="van West P."/>
            <person name="Dieguez-Uribeondo J."/>
            <person name="Young S.K."/>
            <person name="Zeng Q."/>
            <person name="Gargeya S."/>
            <person name="Fitzgerald M."/>
            <person name="Abouelleil A."/>
            <person name="Alvarado L."/>
            <person name="Chapman S.B."/>
            <person name="Gainer-Dewar J."/>
            <person name="Goldberg J."/>
            <person name="Griggs A."/>
            <person name="Gujja S."/>
            <person name="Hansen M."/>
            <person name="Howarth C."/>
            <person name="Imamovic A."/>
            <person name="Ireland A."/>
            <person name="Larimer J."/>
            <person name="McCowan C."/>
            <person name="Murphy C."/>
            <person name="Pearson M."/>
            <person name="Poon T.W."/>
            <person name="Priest M."/>
            <person name="Roberts A."/>
            <person name="Saif S."/>
            <person name="Shea T."/>
            <person name="Sykes S."/>
            <person name="Wortman J."/>
            <person name="Nusbaum C."/>
            <person name="Birren B."/>
        </authorList>
    </citation>
    <scope>NUCLEOTIDE SEQUENCE [LARGE SCALE GENOMIC DNA]</scope>
    <source>
        <strain evidence="2">APO3</strain>
    </source>
</reference>
<organism evidence="2">
    <name type="scientific">Aphanomyces astaci</name>
    <name type="common">Crayfish plague agent</name>
    <dbReference type="NCBI Taxonomy" id="112090"/>
    <lineage>
        <taxon>Eukaryota</taxon>
        <taxon>Sar</taxon>
        <taxon>Stramenopiles</taxon>
        <taxon>Oomycota</taxon>
        <taxon>Saprolegniomycetes</taxon>
        <taxon>Saprolegniales</taxon>
        <taxon>Verrucalvaceae</taxon>
        <taxon>Aphanomyces</taxon>
    </lineage>
</organism>
<dbReference type="PROSITE" id="PS50096">
    <property type="entry name" value="IQ"/>
    <property type="match status" value="1"/>
</dbReference>
<feature type="region of interest" description="Disordered" evidence="1">
    <location>
        <begin position="1105"/>
        <end position="1138"/>
    </location>
</feature>
<feature type="region of interest" description="Disordered" evidence="1">
    <location>
        <begin position="1449"/>
        <end position="1469"/>
    </location>
</feature>
<dbReference type="GeneID" id="20809026"/>
<dbReference type="OrthoDB" id="78089at2759"/>
<feature type="region of interest" description="Disordered" evidence="1">
    <location>
        <begin position="1269"/>
        <end position="1298"/>
    </location>
</feature>
<feature type="compositionally biased region" description="Polar residues" evidence="1">
    <location>
        <begin position="1289"/>
        <end position="1298"/>
    </location>
</feature>